<dbReference type="UniPathway" id="UPA00051">
    <property type="reaction ID" value="UER00081"/>
</dbReference>
<keyword evidence="10 21" id="KW-0846">Cobalamin</keyword>
<evidence type="ECO:0000256" key="19">
    <source>
        <dbReference type="ARBA" id="ARBA00031040"/>
    </source>
</evidence>
<dbReference type="GO" id="GO:0046653">
    <property type="term" value="P:tetrahydrofolate metabolic process"/>
    <property type="evidence" value="ECO:0007669"/>
    <property type="project" value="TreeGrafter"/>
</dbReference>
<evidence type="ECO:0000256" key="4">
    <source>
        <dbReference type="ARBA" id="ARBA00005178"/>
    </source>
</evidence>
<dbReference type="KEGG" id="cbei:LF65_06390"/>
<feature type="domain" description="B12-binding N-terminal" evidence="29">
    <location>
        <begin position="643"/>
        <end position="737"/>
    </location>
</feature>
<feature type="binding site" evidence="23">
    <location>
        <position position="855"/>
    </location>
    <ligand>
        <name>methylcob(III)alamin</name>
        <dbReference type="ChEBI" id="CHEBI:28115"/>
    </ligand>
</feature>
<evidence type="ECO:0000256" key="7">
    <source>
        <dbReference type="ARBA" id="ARBA00013998"/>
    </source>
</evidence>
<dbReference type="InterPro" id="IPR037010">
    <property type="entry name" value="VitB12-dep_Met_synth_activ_sf"/>
</dbReference>
<dbReference type="GO" id="GO:0050667">
    <property type="term" value="P:homocysteine metabolic process"/>
    <property type="evidence" value="ECO:0007669"/>
    <property type="project" value="TreeGrafter"/>
</dbReference>
<dbReference type="InterPro" id="IPR011005">
    <property type="entry name" value="Dihydropteroate_synth-like_sf"/>
</dbReference>
<dbReference type="InterPro" id="IPR033706">
    <property type="entry name" value="Met_synthase_B12-bd"/>
</dbReference>
<organism evidence="30 31">
    <name type="scientific">Clostridium beijerinckii</name>
    <name type="common">Clostridium MP</name>
    <dbReference type="NCBI Taxonomy" id="1520"/>
    <lineage>
        <taxon>Bacteria</taxon>
        <taxon>Bacillati</taxon>
        <taxon>Bacillota</taxon>
        <taxon>Clostridia</taxon>
        <taxon>Eubacteriales</taxon>
        <taxon>Clostridiaceae</taxon>
        <taxon>Clostridium</taxon>
    </lineage>
</organism>
<comment type="domain">
    <text evidence="21">Modular enzyme with four functionally distinct domains. The isolated Hcy-binding domain catalyzes methyl transfer from free methylcobalamin to homocysteine. The Hcy-binding domain in association with the pterin-binding domain catalyzes the methylation of cob(I)alamin by methyltetrahydrofolate and the methylation of homocysteine. The B12-binding domain binds the cofactor. The AdoMet activation domain binds S-adenosyl-L-methionine. Under aerobic conditions cob(I)alamin can be converted to inactive cob(II)alamin. Reductive methylation by S-adenosyl-L-methionine and flavodoxin regenerates methylcobalamin.</text>
</comment>
<feature type="binding site" evidence="23">
    <location>
        <position position="799"/>
    </location>
    <ligand>
        <name>methylcob(III)alamin</name>
        <dbReference type="ChEBI" id="CHEBI:28115"/>
    </ligand>
</feature>
<feature type="binding site" evidence="23">
    <location>
        <position position="940"/>
    </location>
    <ligand>
        <name>S-adenosyl-L-methionine</name>
        <dbReference type="ChEBI" id="CHEBI:59789"/>
    </ligand>
</feature>
<dbReference type="PROSITE" id="PS50970">
    <property type="entry name" value="HCY"/>
    <property type="match status" value="1"/>
</dbReference>
<comment type="similarity">
    <text evidence="5">Belongs to the vitamin-B12 dependent methionine synthase family.</text>
</comment>
<evidence type="ECO:0000256" key="15">
    <source>
        <dbReference type="ARBA" id="ARBA00022833"/>
    </source>
</evidence>
<evidence type="ECO:0000256" key="12">
    <source>
        <dbReference type="ARBA" id="ARBA00022691"/>
    </source>
</evidence>
<dbReference type="InterPro" id="IPR050554">
    <property type="entry name" value="Met_Synthase/Corrinoid"/>
</dbReference>
<evidence type="ECO:0000259" key="26">
    <source>
        <dbReference type="PROSITE" id="PS50972"/>
    </source>
</evidence>
<keyword evidence="13 21" id="KW-0479">Metal-binding</keyword>
<comment type="cofactor">
    <cofactor evidence="2 21 24">
        <name>Zn(2+)</name>
        <dbReference type="ChEBI" id="CHEBI:29105"/>
    </cofactor>
</comment>
<evidence type="ECO:0000313" key="30">
    <source>
        <dbReference type="EMBL" id="AMK50418.1"/>
    </source>
</evidence>
<dbReference type="PANTHER" id="PTHR45833:SF1">
    <property type="entry name" value="METHIONINE SYNTHASE"/>
    <property type="match status" value="1"/>
</dbReference>
<feature type="domain" description="Hcy-binding" evidence="25">
    <location>
        <begin position="2"/>
        <end position="320"/>
    </location>
</feature>
<dbReference type="InterPro" id="IPR003726">
    <property type="entry name" value="HCY_dom"/>
</dbReference>
<evidence type="ECO:0000256" key="18">
    <source>
        <dbReference type="ARBA" id="ARBA00025552"/>
    </source>
</evidence>
<dbReference type="Gene3D" id="3.40.50.280">
    <property type="entry name" value="Cobalamin-binding domain"/>
    <property type="match status" value="1"/>
</dbReference>
<dbReference type="Proteomes" id="UP000031866">
    <property type="component" value="Chromosome"/>
</dbReference>
<evidence type="ECO:0000256" key="8">
    <source>
        <dbReference type="ARBA" id="ARBA00022603"/>
    </source>
</evidence>
<dbReference type="FunFam" id="3.20.20.20:FF:000002">
    <property type="entry name" value="Methionine synthase"/>
    <property type="match status" value="1"/>
</dbReference>
<evidence type="ECO:0000256" key="21">
    <source>
        <dbReference type="PIRNR" id="PIRNR000381"/>
    </source>
</evidence>
<evidence type="ECO:0000256" key="22">
    <source>
        <dbReference type="PIRSR" id="PIRSR000381-1"/>
    </source>
</evidence>
<dbReference type="InterPro" id="IPR004223">
    <property type="entry name" value="VitB12-dep_Met_synth_activ_dom"/>
</dbReference>
<feature type="domain" description="AdoMet activation" evidence="27">
    <location>
        <begin position="890"/>
        <end position="1213"/>
    </location>
</feature>
<evidence type="ECO:0000256" key="16">
    <source>
        <dbReference type="ARBA" id="ARBA00023167"/>
    </source>
</evidence>
<evidence type="ECO:0000256" key="1">
    <source>
        <dbReference type="ARBA" id="ARBA00001700"/>
    </source>
</evidence>
<dbReference type="FunFam" id="1.10.1240.10:FF:000001">
    <property type="entry name" value="Methionine synthase"/>
    <property type="match status" value="1"/>
</dbReference>
<comment type="catalytic activity">
    <reaction evidence="1 21">
        <text>(6S)-5-methyl-5,6,7,8-tetrahydrofolate + L-homocysteine = (6S)-5,6,7,8-tetrahydrofolate + L-methionine</text>
        <dbReference type="Rhea" id="RHEA:11172"/>
        <dbReference type="ChEBI" id="CHEBI:18608"/>
        <dbReference type="ChEBI" id="CHEBI:57453"/>
        <dbReference type="ChEBI" id="CHEBI:57844"/>
        <dbReference type="ChEBI" id="CHEBI:58199"/>
        <dbReference type="EC" id="2.1.1.13"/>
    </reaction>
</comment>
<protein>
    <recommendedName>
        <fullName evidence="7 20">Methionine synthase</fullName>
        <ecNumber evidence="6 20">2.1.1.13</ecNumber>
    </recommendedName>
    <alternativeName>
        <fullName evidence="19 21">5-methyltetrahydrofolate--homocysteine methyltransferase</fullName>
    </alternativeName>
</protein>
<evidence type="ECO:0000313" key="31">
    <source>
        <dbReference type="Proteomes" id="UP000031866"/>
    </source>
</evidence>
<reference evidence="31" key="1">
    <citation type="submission" date="2014-12" db="EMBL/GenBank/DDBJ databases">
        <title>Genome sequence of Clostridium beijerinckii strain 59B.</title>
        <authorList>
            <person name="Little G.T."/>
            <person name="Minton N.P."/>
        </authorList>
    </citation>
    <scope>NUCLEOTIDE SEQUENCE [LARGE SCALE GENOMIC DNA]</scope>
    <source>
        <strain evidence="31">59B</strain>
    </source>
</reference>
<name>A0A126SNU8_CLOBE</name>
<feature type="binding site" evidence="23">
    <location>
        <position position="1124"/>
    </location>
    <ligand>
        <name>S-adenosyl-L-methionine</name>
        <dbReference type="ChEBI" id="CHEBI:59789"/>
    </ligand>
</feature>
<dbReference type="GO" id="GO:0008705">
    <property type="term" value="F:methionine synthase activity"/>
    <property type="evidence" value="ECO:0007669"/>
    <property type="project" value="UniProtKB-UniRule"/>
</dbReference>
<gene>
    <name evidence="30" type="primary">metH</name>
    <name evidence="30" type="ORF">LF65_06390</name>
</gene>
<dbReference type="PANTHER" id="PTHR45833">
    <property type="entry name" value="METHIONINE SYNTHASE"/>
    <property type="match status" value="1"/>
</dbReference>
<dbReference type="Gene3D" id="3.20.20.330">
    <property type="entry name" value="Homocysteine-binding-like domain"/>
    <property type="match status" value="1"/>
</dbReference>
<keyword evidence="8 21" id="KW-0489">Methyltransferase</keyword>
<dbReference type="SMART" id="SM01018">
    <property type="entry name" value="B12-binding_2"/>
    <property type="match status" value="1"/>
</dbReference>
<dbReference type="Pfam" id="PF02607">
    <property type="entry name" value="B12-binding_2"/>
    <property type="match status" value="1"/>
</dbReference>
<feature type="domain" description="Pterin-binding" evidence="26">
    <location>
        <begin position="351"/>
        <end position="612"/>
    </location>
</feature>
<evidence type="ECO:0000256" key="14">
    <source>
        <dbReference type="ARBA" id="ARBA00022737"/>
    </source>
</evidence>
<dbReference type="Pfam" id="PF02965">
    <property type="entry name" value="Met_synt_B12"/>
    <property type="match status" value="1"/>
</dbReference>
<dbReference type="RefSeq" id="WP_061114861.1">
    <property type="nucleotide sequence ID" value="NZ_CP010086.2"/>
</dbReference>
<evidence type="ECO:0000259" key="27">
    <source>
        <dbReference type="PROSITE" id="PS50974"/>
    </source>
</evidence>
<dbReference type="Pfam" id="PF02574">
    <property type="entry name" value="S-methyl_trans"/>
    <property type="match status" value="1"/>
</dbReference>
<keyword evidence="14" id="KW-0677">Repeat</keyword>
<accession>A0A126SNU8</accession>
<dbReference type="Gene3D" id="3.20.20.20">
    <property type="entry name" value="Dihydropteroate synthase-like"/>
    <property type="match status" value="1"/>
</dbReference>
<feature type="binding site" evidence="23">
    <location>
        <position position="687"/>
    </location>
    <ligand>
        <name>methylcob(III)alamin</name>
        <dbReference type="ChEBI" id="CHEBI:28115"/>
    </ligand>
</feature>
<comment type="function">
    <text evidence="18 21">Catalyzes the transfer of a methyl group from methyl-cobalamin to homocysteine, yielding enzyme-bound cob(I)alamin and methionine. Subsequently, remethylates the cofactor using methyltetrahydrofolate.</text>
</comment>
<dbReference type="SUPFAM" id="SSF51717">
    <property type="entry name" value="Dihydropteroate synthetase-like"/>
    <property type="match status" value="1"/>
</dbReference>
<feature type="domain" description="B12-binding" evidence="28">
    <location>
        <begin position="741"/>
        <end position="876"/>
    </location>
</feature>
<dbReference type="InterPro" id="IPR006158">
    <property type="entry name" value="Cobalamin-bd"/>
</dbReference>
<keyword evidence="17 21" id="KW-0170">Cobalt</keyword>
<dbReference type="CDD" id="cd00740">
    <property type="entry name" value="MeTr"/>
    <property type="match status" value="1"/>
</dbReference>
<dbReference type="GO" id="GO:0031419">
    <property type="term" value="F:cobalamin binding"/>
    <property type="evidence" value="ECO:0007669"/>
    <property type="project" value="UniProtKB-UniRule"/>
</dbReference>
<evidence type="ECO:0000256" key="10">
    <source>
        <dbReference type="ARBA" id="ARBA00022628"/>
    </source>
</evidence>
<keyword evidence="11 21" id="KW-0808">Transferase</keyword>
<comment type="cofactor">
    <cofactor evidence="3 21 22">
        <name>methylcob(III)alamin</name>
        <dbReference type="ChEBI" id="CHEBI:28115"/>
    </cofactor>
</comment>
<dbReference type="InterPro" id="IPR036724">
    <property type="entry name" value="Cobalamin-bd_sf"/>
</dbReference>
<evidence type="ECO:0000256" key="5">
    <source>
        <dbReference type="ARBA" id="ARBA00010398"/>
    </source>
</evidence>
<feature type="binding site" evidence="23">
    <location>
        <begin position="751"/>
        <end position="755"/>
    </location>
    <ligand>
        <name>methylcob(III)alamin</name>
        <dbReference type="ChEBI" id="CHEBI:28115"/>
    </ligand>
</feature>
<evidence type="ECO:0000256" key="11">
    <source>
        <dbReference type="ARBA" id="ARBA00022679"/>
    </source>
</evidence>
<keyword evidence="16 21" id="KW-0486">Methionine biosynthesis</keyword>
<feature type="binding site" evidence="22 24">
    <location>
        <position position="242"/>
    </location>
    <ligand>
        <name>Zn(2+)</name>
        <dbReference type="ChEBI" id="CHEBI:29105"/>
    </ligand>
</feature>
<keyword evidence="12 21" id="KW-0949">S-adenosyl-L-methionine</keyword>
<dbReference type="InterPro" id="IPR036589">
    <property type="entry name" value="HCY_dom_sf"/>
</dbReference>
<dbReference type="PROSITE" id="PS51332">
    <property type="entry name" value="B12_BINDING"/>
    <property type="match status" value="1"/>
</dbReference>
<feature type="binding site" evidence="22 24">
    <location>
        <position position="306"/>
    </location>
    <ligand>
        <name>Zn(2+)</name>
        <dbReference type="ChEBI" id="CHEBI:29105"/>
    </ligand>
</feature>
<evidence type="ECO:0000256" key="24">
    <source>
        <dbReference type="PROSITE-ProRule" id="PRU00333"/>
    </source>
</evidence>
<dbReference type="InterPro" id="IPR011822">
    <property type="entry name" value="MetH"/>
</dbReference>
<dbReference type="STRING" id="1520.LF65_06390"/>
<keyword evidence="15 21" id="KW-0862">Zinc</keyword>
<evidence type="ECO:0000256" key="3">
    <source>
        <dbReference type="ARBA" id="ARBA00001956"/>
    </source>
</evidence>
<dbReference type="PIRSF" id="PIRSF000381">
    <property type="entry name" value="MetH"/>
    <property type="match status" value="1"/>
</dbReference>
<evidence type="ECO:0000256" key="13">
    <source>
        <dbReference type="ARBA" id="ARBA00022723"/>
    </source>
</evidence>
<dbReference type="SUPFAM" id="SSF52242">
    <property type="entry name" value="Cobalamin (vitamin B12)-binding domain"/>
    <property type="match status" value="1"/>
</dbReference>
<dbReference type="Gene3D" id="1.10.1240.10">
    <property type="entry name" value="Methionine synthase domain"/>
    <property type="match status" value="1"/>
</dbReference>
<comment type="pathway">
    <text evidence="4 21">Amino-acid biosynthesis; L-methionine biosynthesis via de novo pathway; L-methionine from L-homocysteine (MetH route): step 1/1.</text>
</comment>
<dbReference type="EC" id="2.1.1.13" evidence="6 20"/>
<dbReference type="EMBL" id="CP010086">
    <property type="protein sequence ID" value="AMK50418.1"/>
    <property type="molecule type" value="Genomic_DNA"/>
</dbReference>
<evidence type="ECO:0000256" key="20">
    <source>
        <dbReference type="NCBIfam" id="TIGR02082"/>
    </source>
</evidence>
<dbReference type="PROSITE" id="PS51337">
    <property type="entry name" value="B12_BINDING_NTER"/>
    <property type="match status" value="1"/>
</dbReference>
<dbReference type="NCBIfam" id="TIGR02082">
    <property type="entry name" value="metH"/>
    <property type="match status" value="1"/>
</dbReference>
<evidence type="ECO:0000256" key="2">
    <source>
        <dbReference type="ARBA" id="ARBA00001947"/>
    </source>
</evidence>
<proteinExistence type="inferred from homology"/>
<dbReference type="SUPFAM" id="SSF82282">
    <property type="entry name" value="Homocysteine S-methyltransferase"/>
    <property type="match status" value="1"/>
</dbReference>
<dbReference type="CDD" id="cd02069">
    <property type="entry name" value="methionine_synthase_B12_BD"/>
    <property type="match status" value="1"/>
</dbReference>
<dbReference type="PROSITE" id="PS50974">
    <property type="entry name" value="ADOMET_ACTIVATION"/>
    <property type="match status" value="1"/>
</dbReference>
<dbReference type="InterPro" id="IPR000489">
    <property type="entry name" value="Pterin-binding_dom"/>
</dbReference>
<dbReference type="FunFam" id="3.20.20.330:FF:000001">
    <property type="entry name" value="Methionine synthase"/>
    <property type="match status" value="1"/>
</dbReference>
<evidence type="ECO:0000256" key="9">
    <source>
        <dbReference type="ARBA" id="ARBA00022605"/>
    </source>
</evidence>
<dbReference type="SUPFAM" id="SSF56507">
    <property type="entry name" value="Methionine synthase activation domain-like"/>
    <property type="match status" value="1"/>
</dbReference>
<evidence type="ECO:0000259" key="28">
    <source>
        <dbReference type="PROSITE" id="PS51332"/>
    </source>
</evidence>
<dbReference type="SUPFAM" id="SSF47644">
    <property type="entry name" value="Methionine synthase domain"/>
    <property type="match status" value="1"/>
</dbReference>
<feature type="binding site" description="axial binding residue" evidence="22">
    <location>
        <position position="754"/>
    </location>
    <ligand>
        <name>methylcob(III)alamin</name>
        <dbReference type="ChEBI" id="CHEBI:28115"/>
    </ligand>
    <ligandPart>
        <name>Co</name>
        <dbReference type="ChEBI" id="CHEBI:27638"/>
    </ligandPart>
</feature>
<dbReference type="Pfam" id="PF00809">
    <property type="entry name" value="Pterin_bind"/>
    <property type="match status" value="1"/>
</dbReference>
<dbReference type="InterPro" id="IPR036594">
    <property type="entry name" value="Meth_synthase_dom"/>
</dbReference>
<sequence>MNLQIKELLEKRILVLDGAMGTCIQNYKLEEKDYRGNLNISCNQKGNNDILNLTNPNIIREIHEAYLESGADIIETNTFNSTSISQKDYEMEDKIYELNFEGAKLAKEAADKFTGENSDKPRFVAGSLGPTNKTASLSPDVENPGYRNISFDELVEAYKEQVLGLVDGGVDLILIETIFDALNARAALMGAKSAFLEKGKDLPIIISGTIADKSGRILSGQTLEAFANTMVDESIIAIGLNCSFGAKDLIPFVKYLSRTQNRYISVYPNAGLPNSFGEYDEKPEETAALIKSLAEDGCLNIVGGCCGTTPEHIKALSEAIKDISPRKIPDIETETVYCGLEALRANKENNFINIGERTNVAGSAKFARLIREKNYEEALSIAKDQVENGAQVVDINFDDALLDAQEEMDRFLKLLASEPEISKVPVMIDSSKFEVLVTGLKAIQGKPIVNSISLKVGEEEFKRQASIIKDFGAAVVVMAFDENGQADSYEKKISICKRAYDILVNEVNFPPENIVFDPNILTIATGIEEHNNYAVDFINATKWIKENLPYAKVSGGVSNLSFAFRGNNVIREAMHSVFLYHAIKNGMDMGIVNPGMIQIYDEIDKALLEKVEAVIFNKSENAADELLEFAATYNKVDNKAEENKEAWRNENVKERLKTALVKGIDKYIKEDVEEVRTEYSKSLEVIEGPLMDGMNEVGKLFGDGKMFLPQVVKSARVMKKAVEVLMPYLEEEKSSSGSISAGKVVFATVKGDVHDIGKNIVSVVLSCNNFEVIDLGVMVPTEVILETAKKENADIIALSGLITPSLEEMSNVAEEMEKQGFKIPLMVGGATTSKAHTAIKISPNYSGGVIHTTDASKAVEAAKLLLNKDKKSEYLNKIESEYETLRETFNKVPRKFVTLDYARENNFKKEWDKEEIAKPKMLGIKKFIDFPIGKLRKYIDWSFFFIAWDMGMTYPQILEDAKYGEEAKKLLADAEKMLDKMESENILKANAAFGIFEANSVGDNIEVYNDSEAINFNLLRQQEVKKDNTYMCLSDFIAPKDTGIKDYIGAFITTGGIGAKEYADKLKASGDDYGATMVILLADRLAEAFAEYVHEEVRKEYWAYSPDENLSIEEIFKGKYRGIRPAIGYPSLRDHSEKVKLFNLLDKEGELNVKLTESYMMSPTASTCGLYFGNKDAKYFDINKINHDQFDDYAQRNGRDKGELKKLMYTIID</sequence>
<feature type="binding site" evidence="22 24">
    <location>
        <position position="305"/>
    </location>
    <ligand>
        <name>Zn(2+)</name>
        <dbReference type="ChEBI" id="CHEBI:29105"/>
    </ligand>
</feature>
<keyword evidence="9 21" id="KW-0028">Amino-acid biosynthesis</keyword>
<dbReference type="GO" id="GO:0005829">
    <property type="term" value="C:cytosol"/>
    <property type="evidence" value="ECO:0007669"/>
    <property type="project" value="TreeGrafter"/>
</dbReference>
<evidence type="ECO:0000256" key="17">
    <source>
        <dbReference type="ARBA" id="ARBA00023285"/>
    </source>
</evidence>
<dbReference type="Gene3D" id="1.10.288.10">
    <property type="entry name" value="Cobalamin-dependent Methionine Synthase, domain 2"/>
    <property type="match status" value="1"/>
</dbReference>
<dbReference type="PROSITE" id="PS50972">
    <property type="entry name" value="PTERIN_BINDING"/>
    <property type="match status" value="1"/>
</dbReference>
<dbReference type="FunFam" id="3.40.50.280:FF:000006">
    <property type="entry name" value="Methionine synthase (B12-dependent)"/>
    <property type="match status" value="1"/>
</dbReference>
<dbReference type="AlphaFoldDB" id="A0A126SNU8"/>
<dbReference type="GO" id="GO:0032259">
    <property type="term" value="P:methylation"/>
    <property type="evidence" value="ECO:0007669"/>
    <property type="project" value="UniProtKB-KW"/>
</dbReference>
<evidence type="ECO:0000256" key="6">
    <source>
        <dbReference type="ARBA" id="ARBA00012032"/>
    </source>
</evidence>
<feature type="binding site" evidence="23">
    <location>
        <position position="803"/>
    </location>
    <ligand>
        <name>methylcob(III)alamin</name>
        <dbReference type="ChEBI" id="CHEBI:28115"/>
    </ligand>
</feature>
<evidence type="ECO:0000259" key="25">
    <source>
        <dbReference type="PROSITE" id="PS50970"/>
    </source>
</evidence>
<dbReference type="NCBIfam" id="NF007024">
    <property type="entry name" value="PRK09490.1"/>
    <property type="match status" value="1"/>
</dbReference>
<evidence type="ECO:0000256" key="23">
    <source>
        <dbReference type="PIRSR" id="PIRSR000381-2"/>
    </source>
</evidence>
<dbReference type="InterPro" id="IPR003759">
    <property type="entry name" value="Cbl-bd_cap"/>
</dbReference>
<dbReference type="Gene3D" id="3.10.196.10">
    <property type="entry name" value="Vitamin B12-dependent methionine synthase, activation domain"/>
    <property type="match status" value="1"/>
</dbReference>
<dbReference type="Pfam" id="PF02310">
    <property type="entry name" value="B12-binding"/>
    <property type="match status" value="1"/>
</dbReference>
<dbReference type="OrthoDB" id="9803687at2"/>
<dbReference type="GO" id="GO:0008270">
    <property type="term" value="F:zinc ion binding"/>
    <property type="evidence" value="ECO:0007669"/>
    <property type="project" value="UniProtKB-UniRule"/>
</dbReference>
<evidence type="ECO:0000259" key="29">
    <source>
        <dbReference type="PROSITE" id="PS51337"/>
    </source>
</evidence>
<feature type="binding site" evidence="23">
    <location>
        <begin position="1179"/>
        <end position="1180"/>
    </location>
    <ligand>
        <name>S-adenosyl-L-methionine</name>
        <dbReference type="ChEBI" id="CHEBI:59789"/>
    </ligand>
</feature>